<keyword evidence="2" id="KW-1185">Reference proteome</keyword>
<proteinExistence type="predicted"/>
<dbReference type="EMBL" id="CAJSLV010000082">
    <property type="protein sequence ID" value="CAG6397239.1"/>
    <property type="molecule type" value="Genomic_DNA"/>
</dbReference>
<evidence type="ECO:0000313" key="2">
    <source>
        <dbReference type="Proteomes" id="UP001152519"/>
    </source>
</evidence>
<reference evidence="1" key="1">
    <citation type="submission" date="2021-05" db="EMBL/GenBank/DDBJ databases">
        <authorList>
            <person name="Arsene-Ploetze F."/>
        </authorList>
    </citation>
    <scope>NUCLEOTIDE SEQUENCE</scope>
    <source>
        <strain evidence="1">DSM 42138</strain>
    </source>
</reference>
<evidence type="ECO:0000313" key="1">
    <source>
        <dbReference type="EMBL" id="CAG6397239.1"/>
    </source>
</evidence>
<sequence>MLAAQHQPRVLQVHQLLGRHVDGDLLVVPLAPAGAAVLPGRLAACPALRGLLRPGLGLRGLRGDRRSHRVHRGGLGVRLLDRDVRLGRCRGGAVDGTRARAGAARGPAALRGVPAAVLRRAAALLLGAAVTALLRRFRVALRRLAVPAGLLARPRPRVALRLARLATGVLLRLLPGLRCLERRTPGGPEQLVGTRQGHSAWHRASTSLASWR</sequence>
<protein>
    <submittedName>
        <fullName evidence="1">Uncharacterized protein</fullName>
    </submittedName>
</protein>
<name>A0A9W4GW00_9ACTN</name>
<gene>
    <name evidence="1" type="ORF">SCOCK_500027</name>
</gene>
<comment type="caution">
    <text evidence="1">The sequence shown here is derived from an EMBL/GenBank/DDBJ whole genome shotgun (WGS) entry which is preliminary data.</text>
</comment>
<dbReference type="Proteomes" id="UP001152519">
    <property type="component" value="Unassembled WGS sequence"/>
</dbReference>
<organism evidence="1 2">
    <name type="scientific">Actinacidiphila cocklensis</name>
    <dbReference type="NCBI Taxonomy" id="887465"/>
    <lineage>
        <taxon>Bacteria</taxon>
        <taxon>Bacillati</taxon>
        <taxon>Actinomycetota</taxon>
        <taxon>Actinomycetes</taxon>
        <taxon>Kitasatosporales</taxon>
        <taxon>Streptomycetaceae</taxon>
        <taxon>Actinacidiphila</taxon>
    </lineage>
</organism>
<dbReference type="AlphaFoldDB" id="A0A9W4GW00"/>
<accession>A0A9W4GW00</accession>